<keyword evidence="2" id="KW-1185">Reference proteome</keyword>
<comment type="caution">
    <text evidence="1">The sequence shown here is derived from an EMBL/GenBank/DDBJ whole genome shotgun (WGS) entry which is preliminary data.</text>
</comment>
<keyword evidence="1" id="KW-0067">ATP-binding</keyword>
<keyword evidence="1" id="KW-0547">Nucleotide-binding</keyword>
<evidence type="ECO:0000313" key="2">
    <source>
        <dbReference type="Proteomes" id="UP001364695"/>
    </source>
</evidence>
<dbReference type="Proteomes" id="UP001364695">
    <property type="component" value="Unassembled WGS sequence"/>
</dbReference>
<protein>
    <submittedName>
        <fullName evidence="1">ABC transporter ATP-binding protein</fullName>
    </submittedName>
</protein>
<name>A0ACC6P2W2_9BURK</name>
<organism evidence="1 2">
    <name type="scientific">Amphibiibacter pelophylacis</name>
    <dbReference type="NCBI Taxonomy" id="1799477"/>
    <lineage>
        <taxon>Bacteria</taxon>
        <taxon>Pseudomonadati</taxon>
        <taxon>Pseudomonadota</taxon>
        <taxon>Betaproteobacteria</taxon>
        <taxon>Burkholderiales</taxon>
        <taxon>Sphaerotilaceae</taxon>
        <taxon>Amphibiibacter</taxon>
    </lineage>
</organism>
<gene>
    <name evidence="1" type="ORF">RV045_08830</name>
</gene>
<evidence type="ECO:0000313" key="1">
    <source>
        <dbReference type="EMBL" id="MEJ7138533.1"/>
    </source>
</evidence>
<sequence length="340" mass="37119">MNTAPDFLLIDGLSRSHGRQRVLKDITLGLPQGALTVLLGPSGCGKSTLLRQIAGLEPLDGGRIVCQGQDLAATPPERRGFALVFQDHALFAHLSVYDNVAFAPTEQRLGQDEIARRTRRALEALQIAPLAQRGIHELSGGQQQRVAVARALAAQPRLLLLDEPFSSLDPGLREDLQHMLRELLHAQNQTALLVTHDQREAWALADRLAVMQAGDLVQAGEPDRLYSQPATPWLARFLGHRNLGDRAVWLDQDLRLLRPGQPVPPGGAPVPVTLSALRRLGAVCELSLTPSSTLHPLPPSWGAGPPVWQMQLSRREWLALDSPETGQALVLRVDAPGHRF</sequence>
<reference evidence="1" key="1">
    <citation type="submission" date="2023-10" db="EMBL/GenBank/DDBJ databases">
        <title>Amphibacter perezi, gen. nov., sp. nov. a novel taxa of the family Comamonadaceae, class Betaproteobacteria isolated from the skin microbiota of Pelophylax perezi from different populations.</title>
        <authorList>
            <person name="Costa S."/>
            <person name="Proenca D.N."/>
            <person name="Lopes I."/>
            <person name="Morais P.V."/>
        </authorList>
    </citation>
    <scope>NUCLEOTIDE SEQUENCE</scope>
    <source>
        <strain evidence="1">SL12-8</strain>
    </source>
</reference>
<dbReference type="EMBL" id="JAWDIE010000012">
    <property type="protein sequence ID" value="MEJ7138533.1"/>
    <property type="molecule type" value="Genomic_DNA"/>
</dbReference>
<accession>A0ACC6P2W2</accession>
<proteinExistence type="predicted"/>